<evidence type="ECO:0000313" key="3">
    <source>
        <dbReference type="Proteomes" id="UP001642409"/>
    </source>
</evidence>
<accession>A0AA86QU51</accession>
<keyword evidence="3" id="KW-1185">Reference proteome</keyword>
<organism evidence="1">
    <name type="scientific">Hexamita inflata</name>
    <dbReference type="NCBI Taxonomy" id="28002"/>
    <lineage>
        <taxon>Eukaryota</taxon>
        <taxon>Metamonada</taxon>
        <taxon>Diplomonadida</taxon>
        <taxon>Hexamitidae</taxon>
        <taxon>Hexamitinae</taxon>
        <taxon>Hexamita</taxon>
    </lineage>
</organism>
<reference evidence="2 3" key="2">
    <citation type="submission" date="2024-07" db="EMBL/GenBank/DDBJ databases">
        <authorList>
            <person name="Akdeniz Z."/>
        </authorList>
    </citation>
    <scope>NUCLEOTIDE SEQUENCE [LARGE SCALE GENOMIC DNA]</scope>
</reference>
<proteinExistence type="predicted"/>
<dbReference type="EMBL" id="CAXDID020000292">
    <property type="protein sequence ID" value="CAL6071865.1"/>
    <property type="molecule type" value="Genomic_DNA"/>
</dbReference>
<protein>
    <submittedName>
        <fullName evidence="2">Hypothetical_protein</fullName>
    </submittedName>
</protein>
<comment type="caution">
    <text evidence="1">The sequence shown here is derived from an EMBL/GenBank/DDBJ whole genome shotgun (WGS) entry which is preliminary data.</text>
</comment>
<dbReference type="EMBL" id="CATOUU010000941">
    <property type="protein sequence ID" value="CAI9961536.1"/>
    <property type="molecule type" value="Genomic_DNA"/>
</dbReference>
<sequence length="124" mass="14487">MMYIPPMLKQINISRSPSASNVSHTQKDTLSHPMDASYLTEYQDDDYSFQVNKNISTDFLVVSRENTLILRLKAENEEMRALLEQGEKLEMFQACHDENMQRITNNAGLIKKYITSLKDWIQRQ</sequence>
<dbReference type="AlphaFoldDB" id="A0AA86QU51"/>
<name>A0AA86QU51_9EUKA</name>
<evidence type="ECO:0000313" key="1">
    <source>
        <dbReference type="EMBL" id="CAI9961536.1"/>
    </source>
</evidence>
<reference evidence="1" key="1">
    <citation type="submission" date="2023-06" db="EMBL/GenBank/DDBJ databases">
        <authorList>
            <person name="Kurt Z."/>
        </authorList>
    </citation>
    <scope>NUCLEOTIDE SEQUENCE</scope>
</reference>
<gene>
    <name evidence="1" type="ORF">HINF_LOCUS49181</name>
    <name evidence="2" type="ORF">HINF_LOCUS55350</name>
</gene>
<evidence type="ECO:0000313" key="2">
    <source>
        <dbReference type="EMBL" id="CAL6071865.1"/>
    </source>
</evidence>
<dbReference type="Proteomes" id="UP001642409">
    <property type="component" value="Unassembled WGS sequence"/>
</dbReference>